<dbReference type="AlphaFoldDB" id="A0ABD0QNC5"/>
<keyword evidence="3" id="KW-1185">Reference proteome</keyword>
<accession>A0ABD0QNC5</accession>
<feature type="domain" description="Superoxide dismutase copper/zinc binding" evidence="1">
    <location>
        <begin position="39"/>
        <end position="170"/>
    </location>
</feature>
<evidence type="ECO:0000313" key="2">
    <source>
        <dbReference type="EMBL" id="KAL0187740.1"/>
    </source>
</evidence>
<proteinExistence type="predicted"/>
<dbReference type="PRINTS" id="PR00068">
    <property type="entry name" value="CUZNDISMTASE"/>
</dbReference>
<protein>
    <recommendedName>
        <fullName evidence="1">Superoxide dismutase copper/zinc binding domain-containing protein</fullName>
    </recommendedName>
</protein>
<dbReference type="EMBL" id="JAMKFB020000007">
    <property type="protein sequence ID" value="KAL0187740.1"/>
    <property type="molecule type" value="Genomic_DNA"/>
</dbReference>
<evidence type="ECO:0000313" key="3">
    <source>
        <dbReference type="Proteomes" id="UP001529510"/>
    </source>
</evidence>
<dbReference type="CDD" id="cd00305">
    <property type="entry name" value="Cu-Zn_Superoxide_Dismutase"/>
    <property type="match status" value="1"/>
</dbReference>
<dbReference type="InterPro" id="IPR001424">
    <property type="entry name" value="SOD_Cu_Zn_dom"/>
</dbReference>
<organism evidence="2 3">
    <name type="scientific">Cirrhinus mrigala</name>
    <name type="common">Mrigala</name>
    <dbReference type="NCBI Taxonomy" id="683832"/>
    <lineage>
        <taxon>Eukaryota</taxon>
        <taxon>Metazoa</taxon>
        <taxon>Chordata</taxon>
        <taxon>Craniata</taxon>
        <taxon>Vertebrata</taxon>
        <taxon>Euteleostomi</taxon>
        <taxon>Actinopterygii</taxon>
        <taxon>Neopterygii</taxon>
        <taxon>Teleostei</taxon>
        <taxon>Ostariophysi</taxon>
        <taxon>Cypriniformes</taxon>
        <taxon>Cyprinidae</taxon>
        <taxon>Labeoninae</taxon>
        <taxon>Labeonini</taxon>
        <taxon>Cirrhinus</taxon>
    </lineage>
</organism>
<comment type="caution">
    <text evidence="2">The sequence shown here is derived from an EMBL/GenBank/DDBJ whole genome shotgun (WGS) entry which is preliminary data.</text>
</comment>
<evidence type="ECO:0000259" key="1">
    <source>
        <dbReference type="Pfam" id="PF00080"/>
    </source>
</evidence>
<dbReference type="Proteomes" id="UP001529510">
    <property type="component" value="Unassembled WGS sequence"/>
</dbReference>
<dbReference type="InterPro" id="IPR024134">
    <property type="entry name" value="SOD_Cu/Zn_/chaperone"/>
</dbReference>
<dbReference type="SUPFAM" id="SSF49329">
    <property type="entry name" value="Cu,Zn superoxide dismutase-like"/>
    <property type="match status" value="1"/>
</dbReference>
<dbReference type="Gene3D" id="2.60.40.200">
    <property type="entry name" value="Superoxide dismutase, copper/zinc binding domain"/>
    <property type="match status" value="1"/>
</dbReference>
<reference evidence="2 3" key="1">
    <citation type="submission" date="2024-05" db="EMBL/GenBank/DDBJ databases">
        <title>Genome sequencing and assembly of Indian major carp, Cirrhinus mrigala (Hamilton, 1822).</title>
        <authorList>
            <person name="Mohindra V."/>
            <person name="Chowdhury L.M."/>
            <person name="Lal K."/>
            <person name="Jena J.K."/>
        </authorList>
    </citation>
    <scope>NUCLEOTIDE SEQUENCE [LARGE SCALE GENOMIC DNA]</scope>
    <source>
        <strain evidence="2">CM1030</strain>
        <tissue evidence="2">Blood</tissue>
    </source>
</reference>
<sequence length="197" mass="21466">PVFVIVEAPKPEVKEFNNTIYATCEVTPDPNLSPGQPQISGQVLFKQVFPNGTLEVKINLRVLPVDDRQVRAIHIHRYGDLSQGCVTAGPHYNPQAVDHPGHPGDLGNFVSKQGFIKQLLKLPGAKLFGGQSILGRAVVVHEKEDDLGMGSDEESKRSGNAGKRIAGCVIGITTPSLWQKTEWLPGEELEEGNESKR</sequence>
<dbReference type="InterPro" id="IPR018152">
    <property type="entry name" value="SOD_Cu/Zn_BS"/>
</dbReference>
<gene>
    <name evidence="2" type="ORF">M9458_014839</name>
</gene>
<feature type="non-terminal residue" evidence="2">
    <location>
        <position position="1"/>
    </location>
</feature>
<name>A0ABD0QNC5_CIRMR</name>
<dbReference type="PROSITE" id="PS00087">
    <property type="entry name" value="SOD_CU_ZN_1"/>
    <property type="match status" value="1"/>
</dbReference>
<dbReference type="PANTHER" id="PTHR10003">
    <property type="entry name" value="SUPEROXIDE DISMUTASE CU-ZN -RELATED"/>
    <property type="match status" value="1"/>
</dbReference>
<dbReference type="Pfam" id="PF00080">
    <property type="entry name" value="Sod_Cu"/>
    <property type="match status" value="1"/>
</dbReference>
<dbReference type="InterPro" id="IPR036423">
    <property type="entry name" value="SOD-like_Cu/Zn_dom_sf"/>
</dbReference>